<organism evidence="2 3">
    <name type="scientific">Candidatus Marsarchaeota G2 archaeon BE_D</name>
    <dbReference type="NCBI Taxonomy" id="1978158"/>
    <lineage>
        <taxon>Archaea</taxon>
        <taxon>Candidatus Marsarchaeota</taxon>
        <taxon>Candidatus Marsarchaeota group 2</taxon>
    </lineage>
</organism>
<proteinExistence type="predicted"/>
<protein>
    <submittedName>
        <fullName evidence="2">Uncharacterized protein</fullName>
    </submittedName>
</protein>
<feature type="non-terminal residue" evidence="2">
    <location>
        <position position="1"/>
    </location>
</feature>
<sequence>LRRILLSGCPPEHEADQAGHEEGPSHTAKQPDGQAHLNTTVTGWVRCKKEMVRIVDIAHFDSNRQLTSSLKVDLAPTGVNDRGYAEEGGVYISMTGKDGSKVNMRLSFDETAKLAAKLNAALLQLTWEEISIGTQQAQNRAKE</sequence>
<dbReference type="Proteomes" id="UP000242015">
    <property type="component" value="Unassembled WGS sequence"/>
</dbReference>
<reference evidence="2 3" key="1">
    <citation type="submission" date="2017-04" db="EMBL/GenBank/DDBJ databases">
        <title>Novel microbial lineages endemic to geothermal iron-oxide mats fill important gaps in the evolutionary history of Archaea.</title>
        <authorList>
            <person name="Jay Z.J."/>
            <person name="Beam J.P."/>
            <person name="Dlakic M."/>
            <person name="Rusch D.B."/>
            <person name="Kozubal M.A."/>
            <person name="Inskeep W.P."/>
        </authorList>
    </citation>
    <scope>NUCLEOTIDE SEQUENCE [LARGE SCALE GENOMIC DNA]</scope>
    <source>
        <strain evidence="2">BE_D</strain>
    </source>
</reference>
<dbReference type="AlphaFoldDB" id="A0A2R6C9J8"/>
<feature type="region of interest" description="Disordered" evidence="1">
    <location>
        <begin position="1"/>
        <end position="37"/>
    </location>
</feature>
<evidence type="ECO:0000313" key="3">
    <source>
        <dbReference type="Proteomes" id="UP000242015"/>
    </source>
</evidence>
<evidence type="ECO:0000313" key="2">
    <source>
        <dbReference type="EMBL" id="PSO07575.1"/>
    </source>
</evidence>
<feature type="compositionally biased region" description="Basic and acidic residues" evidence="1">
    <location>
        <begin position="11"/>
        <end position="24"/>
    </location>
</feature>
<comment type="caution">
    <text evidence="2">The sequence shown here is derived from an EMBL/GenBank/DDBJ whole genome shotgun (WGS) entry which is preliminary data.</text>
</comment>
<accession>A0A2R6C9J8</accession>
<dbReference type="EMBL" id="NEXF01000224">
    <property type="protein sequence ID" value="PSO07575.1"/>
    <property type="molecule type" value="Genomic_DNA"/>
</dbReference>
<gene>
    <name evidence="2" type="ORF">B9Q04_10135</name>
</gene>
<evidence type="ECO:0000256" key="1">
    <source>
        <dbReference type="SAM" id="MobiDB-lite"/>
    </source>
</evidence>
<name>A0A2R6C9J8_9ARCH</name>